<keyword evidence="4" id="KW-1185">Reference proteome</keyword>
<feature type="domain" description="AMP-dependent synthetase/ligase" evidence="1">
    <location>
        <begin position="35"/>
        <end position="427"/>
    </location>
</feature>
<dbReference type="EC" id="6.2.1.3" evidence="3"/>
<dbReference type="OrthoDB" id="9803968at2"/>
<dbReference type="AlphaFoldDB" id="A0A2S0WBZ3"/>
<dbReference type="Pfam" id="PF13193">
    <property type="entry name" value="AMP-binding_C"/>
    <property type="match status" value="1"/>
</dbReference>
<dbReference type="InterPro" id="IPR000873">
    <property type="entry name" value="AMP-dep_synth/lig_dom"/>
</dbReference>
<gene>
    <name evidence="3" type="ORF">C3E79_01220</name>
</gene>
<dbReference type="PANTHER" id="PTHR43767">
    <property type="entry name" value="LONG-CHAIN-FATTY-ACID--COA LIGASE"/>
    <property type="match status" value="1"/>
</dbReference>
<feature type="domain" description="AMP-binding enzyme C-terminal" evidence="2">
    <location>
        <begin position="477"/>
        <end position="552"/>
    </location>
</feature>
<evidence type="ECO:0000259" key="1">
    <source>
        <dbReference type="Pfam" id="PF00501"/>
    </source>
</evidence>
<accession>A0A2S0WBZ3</accession>
<evidence type="ECO:0000259" key="2">
    <source>
        <dbReference type="Pfam" id="PF13193"/>
    </source>
</evidence>
<keyword evidence="3" id="KW-0436">Ligase</keyword>
<dbReference type="PROSITE" id="PS00455">
    <property type="entry name" value="AMP_BINDING"/>
    <property type="match status" value="1"/>
</dbReference>
<dbReference type="InterPro" id="IPR025110">
    <property type="entry name" value="AMP-bd_C"/>
</dbReference>
<organism evidence="3 4">
    <name type="scientific">Corynebacterium liangguodongii</name>
    <dbReference type="NCBI Taxonomy" id="2079535"/>
    <lineage>
        <taxon>Bacteria</taxon>
        <taxon>Bacillati</taxon>
        <taxon>Actinomycetota</taxon>
        <taxon>Actinomycetes</taxon>
        <taxon>Mycobacteriales</taxon>
        <taxon>Corynebacteriaceae</taxon>
        <taxon>Corynebacterium</taxon>
    </lineage>
</organism>
<dbReference type="CDD" id="cd05936">
    <property type="entry name" value="FC-FACS_FadD_like"/>
    <property type="match status" value="1"/>
</dbReference>
<dbReference type="GO" id="GO:0004467">
    <property type="term" value="F:long-chain fatty acid-CoA ligase activity"/>
    <property type="evidence" value="ECO:0007669"/>
    <property type="project" value="UniProtKB-EC"/>
</dbReference>
<reference evidence="4" key="1">
    <citation type="submission" date="2018-01" db="EMBL/GenBank/DDBJ databases">
        <authorList>
            <person name="Li J."/>
        </authorList>
    </citation>
    <scope>NUCLEOTIDE SEQUENCE [LARGE SCALE GENOMIC DNA]</scope>
    <source>
        <strain evidence="4">2184</strain>
    </source>
</reference>
<name>A0A2S0WBZ3_9CORY</name>
<dbReference type="InterPro" id="IPR050237">
    <property type="entry name" value="ATP-dep_AMP-bd_enzyme"/>
</dbReference>
<dbReference type="EMBL" id="CP026948">
    <property type="protein sequence ID" value="AWB83274.1"/>
    <property type="molecule type" value="Genomic_DNA"/>
</dbReference>
<dbReference type="Pfam" id="PF00501">
    <property type="entry name" value="AMP-binding"/>
    <property type="match status" value="1"/>
</dbReference>
<dbReference type="SUPFAM" id="SSF56801">
    <property type="entry name" value="Acetyl-CoA synthetase-like"/>
    <property type="match status" value="1"/>
</dbReference>
<dbReference type="InterPro" id="IPR045851">
    <property type="entry name" value="AMP-bd_C_sf"/>
</dbReference>
<proteinExistence type="predicted"/>
<protein>
    <submittedName>
        <fullName evidence="3">Long-chain fatty acid--CoA ligase</fullName>
        <ecNumber evidence="3">6.2.1.3</ecNumber>
    </submittedName>
</protein>
<dbReference type="Gene3D" id="3.30.300.30">
    <property type="match status" value="1"/>
</dbReference>
<dbReference type="RefSeq" id="WP_108403270.1">
    <property type="nucleotide sequence ID" value="NZ_CP026948.1"/>
</dbReference>
<dbReference type="Gene3D" id="3.40.50.12780">
    <property type="entry name" value="N-terminal domain of ligase-like"/>
    <property type="match status" value="1"/>
</dbReference>
<evidence type="ECO:0000313" key="3">
    <source>
        <dbReference type="EMBL" id="AWB83274.1"/>
    </source>
</evidence>
<dbReference type="InterPro" id="IPR042099">
    <property type="entry name" value="ANL_N_sf"/>
</dbReference>
<dbReference type="InterPro" id="IPR020845">
    <property type="entry name" value="AMP-binding_CS"/>
</dbReference>
<sequence>MASYDSAPWLAHYTPWTNATLDYGDATLVSAYADNLAKHRDDPATCFFGRRLTYGELDAEVRRTAASLAASGVAAGDRVAIMLPNCPQHLVAFYAVALLGAVAVEHNPLYTAAELTPQFNDHGAKIALVWDKAAATATELRGTTPLETVVSVDITKAMPRLARLGLRLPLKKLREARAQLTAPAPETISYEAFVSEALRGDAAEAFTPARVAPDDPLAILYTSGTTGQPKGAIITHRTLCANALQGVAWVEDFQRSSQRMLGTLPLFHAFGLVFTTALPLFTGSEVILLPAPQIPLVLGAIKKYKPTFVPGVPTLFERVVEQAQERGVDISSLNIGFSGAASLPGPLIDDFERLTGGRLIEGYGLTEAGPILIGNPQSDERRPGYIGLPFPDTDVRIANPDNPEETVPFGEAGEILARGPQIFPGYFNNDEATAKAFHNGWFRTGDMGVMDEEGFVKIVSRIKELIITGGFNVYPAEVEDVIRQHPDVTDAAVVGRPRSDGSEDVVACVTLRQGAALDPEGLRAHAKKNLTPYKVPRTFYHFEQLARDPLGKIRRREVRDDLLKKLEG</sequence>
<dbReference type="Proteomes" id="UP000244754">
    <property type="component" value="Chromosome"/>
</dbReference>
<evidence type="ECO:0000313" key="4">
    <source>
        <dbReference type="Proteomes" id="UP000244754"/>
    </source>
</evidence>
<dbReference type="KEGG" id="clia:C3E79_01220"/>
<dbReference type="NCBIfam" id="NF004114">
    <property type="entry name" value="PRK05605.1"/>
    <property type="match status" value="1"/>
</dbReference>
<dbReference type="PANTHER" id="PTHR43767:SF1">
    <property type="entry name" value="NONRIBOSOMAL PEPTIDE SYNTHASE PES1 (EUROFUNG)-RELATED"/>
    <property type="match status" value="1"/>
</dbReference>